<feature type="transmembrane region" description="Helical" evidence="16">
    <location>
        <begin position="325"/>
        <end position="344"/>
    </location>
</feature>
<dbReference type="Proteomes" id="UP000504693">
    <property type="component" value="Chromosome"/>
</dbReference>
<dbReference type="InterPro" id="IPR001182">
    <property type="entry name" value="FtsW/RodA"/>
</dbReference>
<keyword evidence="17" id="KW-0132">Cell division</keyword>
<keyword evidence="17" id="KW-0131">Cell cycle</keyword>
<evidence type="ECO:0000256" key="3">
    <source>
        <dbReference type="ARBA" id="ARBA00022679"/>
    </source>
</evidence>
<evidence type="ECO:0000256" key="5">
    <source>
        <dbReference type="ARBA" id="ARBA00022960"/>
    </source>
</evidence>
<name>A0A7D3X9J7_9SPHN</name>
<dbReference type="EC" id="2.4.99.28" evidence="14"/>
<keyword evidence="5" id="KW-0133">Cell shape</keyword>
<dbReference type="RefSeq" id="WP_173212016.1">
    <property type="nucleotide sequence ID" value="NZ_CP053921.1"/>
</dbReference>
<dbReference type="PANTHER" id="PTHR30474:SF2">
    <property type="entry name" value="PEPTIDOGLYCAN GLYCOSYLTRANSFERASE FTSW-RELATED"/>
    <property type="match status" value="1"/>
</dbReference>
<feature type="transmembrane region" description="Helical" evidence="16">
    <location>
        <begin position="171"/>
        <end position="188"/>
    </location>
</feature>
<feature type="transmembrane region" description="Helical" evidence="16">
    <location>
        <begin position="287"/>
        <end position="313"/>
    </location>
</feature>
<keyword evidence="4 16" id="KW-0812">Transmembrane</keyword>
<evidence type="ECO:0000256" key="12">
    <source>
        <dbReference type="ARBA" id="ARBA00041185"/>
    </source>
</evidence>
<evidence type="ECO:0000256" key="4">
    <source>
        <dbReference type="ARBA" id="ARBA00022692"/>
    </source>
</evidence>
<protein>
    <recommendedName>
        <fullName evidence="12">Probable peptidoglycan glycosyltransferase FtsW</fullName>
        <ecNumber evidence="14">2.4.99.28</ecNumber>
    </recommendedName>
    <alternativeName>
        <fullName evidence="13">Cell division protein FtsW</fullName>
    </alternativeName>
    <alternativeName>
        <fullName evidence="10">Cell wall polymerase</fullName>
    </alternativeName>
    <alternativeName>
        <fullName evidence="9">Peptidoglycan polymerase</fullName>
    </alternativeName>
</protein>
<dbReference type="Pfam" id="PF01098">
    <property type="entry name" value="FTSW_RODA_SPOVE"/>
    <property type="match status" value="1"/>
</dbReference>
<evidence type="ECO:0000256" key="6">
    <source>
        <dbReference type="ARBA" id="ARBA00022984"/>
    </source>
</evidence>
<keyword evidence="6" id="KW-0573">Peptidoglycan synthesis</keyword>
<feature type="transmembrane region" description="Helical" evidence="16">
    <location>
        <begin position="364"/>
        <end position="383"/>
    </location>
</feature>
<dbReference type="GO" id="GO:0008360">
    <property type="term" value="P:regulation of cell shape"/>
    <property type="evidence" value="ECO:0007669"/>
    <property type="project" value="UniProtKB-KW"/>
</dbReference>
<keyword evidence="3" id="KW-0808">Transferase</keyword>
<dbReference type="KEGG" id="emv:HQR01_01410"/>
<gene>
    <name evidence="17" type="ORF">HQR01_01410</name>
</gene>
<evidence type="ECO:0000256" key="13">
    <source>
        <dbReference type="ARBA" id="ARBA00041418"/>
    </source>
</evidence>
<keyword evidence="7 16" id="KW-1133">Transmembrane helix</keyword>
<evidence type="ECO:0000256" key="14">
    <source>
        <dbReference type="ARBA" id="ARBA00044770"/>
    </source>
</evidence>
<keyword evidence="2" id="KW-0328">Glycosyltransferase</keyword>
<comment type="subcellular location">
    <subcellularLocation>
        <location evidence="1">Membrane</location>
        <topology evidence="1">Multi-pass membrane protein</topology>
    </subcellularLocation>
</comment>
<dbReference type="GO" id="GO:0051301">
    <property type="term" value="P:cell division"/>
    <property type="evidence" value="ECO:0007669"/>
    <property type="project" value="UniProtKB-KW"/>
</dbReference>
<dbReference type="AlphaFoldDB" id="A0A7D3X9J7"/>
<dbReference type="EMBL" id="CP053921">
    <property type="protein sequence ID" value="QKG70130.1"/>
    <property type="molecule type" value="Genomic_DNA"/>
</dbReference>
<proteinExistence type="inferred from homology"/>
<feature type="transmembrane region" description="Helical" evidence="16">
    <location>
        <begin position="147"/>
        <end position="164"/>
    </location>
</feature>
<evidence type="ECO:0000313" key="18">
    <source>
        <dbReference type="Proteomes" id="UP000504693"/>
    </source>
</evidence>
<evidence type="ECO:0000256" key="9">
    <source>
        <dbReference type="ARBA" id="ARBA00032370"/>
    </source>
</evidence>
<comment type="similarity">
    <text evidence="11">Belongs to the SEDS family. FtsW subfamily.</text>
</comment>
<evidence type="ECO:0000313" key="17">
    <source>
        <dbReference type="EMBL" id="QKG70130.1"/>
    </source>
</evidence>
<sequence length="422" mass="45943">MTPTMQPYVPGKRQPMHLPRHKLSRWAELKIWWREIDRVLLLLVLLLMSFGTIAVAAASPASADRLSTASETLDPLYFFYRHVAWQVLGLGVMFGVSLLNRDNARRFGVLLAGGMLGLLFLVPIVGPEINGARRWINIGMQFQPSEFLKAGYAITLAWILSWKVRDPNLPVLWIATALFGTIAILMMLQPDFGGTILFAGVWFVMVVLSGVDVKRLGGVVGGALVGLTATYFLYDNARHRIDAFMGGGTAFDQVDLASRTLLAGGWTGAGYGLGIRKMSLPEAHTDYIFSVIGEEFGLIACAVILLLYLAIVGRVLMRLVDEEDLFALLAGTGLIALLGGQAFINMLVNLQLFPSKGMTLPLVSYGGSSTIAVCMGVGLLIAVTRRNPFLKSRTKGLGDLIGFGQAESTTEHTGRKPREIFP</sequence>
<comment type="catalytic activity">
    <reaction evidence="15">
        <text>[GlcNAc-(1-&gt;4)-Mur2Ac(oyl-L-Ala-gamma-D-Glu-L-Lys-D-Ala-D-Ala)](n)-di-trans,octa-cis-undecaprenyl diphosphate + beta-D-GlcNAc-(1-&gt;4)-Mur2Ac(oyl-L-Ala-gamma-D-Glu-L-Lys-D-Ala-D-Ala)-di-trans,octa-cis-undecaprenyl diphosphate = [GlcNAc-(1-&gt;4)-Mur2Ac(oyl-L-Ala-gamma-D-Glu-L-Lys-D-Ala-D-Ala)](n+1)-di-trans,octa-cis-undecaprenyl diphosphate + di-trans,octa-cis-undecaprenyl diphosphate + H(+)</text>
        <dbReference type="Rhea" id="RHEA:23708"/>
        <dbReference type="Rhea" id="RHEA-COMP:9602"/>
        <dbReference type="Rhea" id="RHEA-COMP:9603"/>
        <dbReference type="ChEBI" id="CHEBI:15378"/>
        <dbReference type="ChEBI" id="CHEBI:58405"/>
        <dbReference type="ChEBI" id="CHEBI:60033"/>
        <dbReference type="ChEBI" id="CHEBI:78435"/>
        <dbReference type="EC" id="2.4.99.28"/>
    </reaction>
</comment>
<feature type="transmembrane region" description="Helical" evidence="16">
    <location>
        <begin position="107"/>
        <end position="127"/>
    </location>
</feature>
<organism evidence="17 18">
    <name type="scientific">Erythrobacter mangrovi</name>
    <dbReference type="NCBI Taxonomy" id="2739433"/>
    <lineage>
        <taxon>Bacteria</taxon>
        <taxon>Pseudomonadati</taxon>
        <taxon>Pseudomonadota</taxon>
        <taxon>Alphaproteobacteria</taxon>
        <taxon>Sphingomonadales</taxon>
        <taxon>Erythrobacteraceae</taxon>
        <taxon>Erythrobacter/Porphyrobacter group</taxon>
        <taxon>Erythrobacter</taxon>
    </lineage>
</organism>
<keyword evidence="18" id="KW-1185">Reference proteome</keyword>
<reference evidence="17 18" key="1">
    <citation type="submission" date="2020-05" db="EMBL/GenBank/DDBJ databases">
        <title>Erythrobacter mangrovi sp. nov., isolated from rhizosphere soil of mangrove plant (Kandelia candel).</title>
        <authorList>
            <person name="Ye Y.H."/>
        </authorList>
    </citation>
    <scope>NUCLEOTIDE SEQUENCE [LARGE SCALE GENOMIC DNA]</scope>
    <source>
        <strain evidence="17 18">EB310</strain>
    </source>
</reference>
<keyword evidence="8 16" id="KW-0472">Membrane</keyword>
<evidence type="ECO:0000256" key="10">
    <source>
        <dbReference type="ARBA" id="ARBA00033270"/>
    </source>
</evidence>
<accession>A0A7D3X9J7</accession>
<evidence type="ECO:0000256" key="2">
    <source>
        <dbReference type="ARBA" id="ARBA00022676"/>
    </source>
</evidence>
<dbReference type="GO" id="GO:0005886">
    <property type="term" value="C:plasma membrane"/>
    <property type="evidence" value="ECO:0007669"/>
    <property type="project" value="TreeGrafter"/>
</dbReference>
<dbReference type="GO" id="GO:0008955">
    <property type="term" value="F:peptidoglycan glycosyltransferase activity"/>
    <property type="evidence" value="ECO:0007669"/>
    <property type="project" value="UniProtKB-EC"/>
</dbReference>
<feature type="transmembrane region" description="Helical" evidence="16">
    <location>
        <begin position="216"/>
        <end position="234"/>
    </location>
</feature>
<dbReference type="PANTHER" id="PTHR30474">
    <property type="entry name" value="CELL CYCLE PROTEIN"/>
    <property type="match status" value="1"/>
</dbReference>
<evidence type="ECO:0000256" key="1">
    <source>
        <dbReference type="ARBA" id="ARBA00004141"/>
    </source>
</evidence>
<evidence type="ECO:0000256" key="15">
    <source>
        <dbReference type="ARBA" id="ARBA00049902"/>
    </source>
</evidence>
<evidence type="ECO:0000256" key="11">
    <source>
        <dbReference type="ARBA" id="ARBA00038053"/>
    </source>
</evidence>
<feature type="transmembrane region" description="Helical" evidence="16">
    <location>
        <begin position="194"/>
        <end position="211"/>
    </location>
</feature>
<evidence type="ECO:0000256" key="7">
    <source>
        <dbReference type="ARBA" id="ARBA00022989"/>
    </source>
</evidence>
<dbReference type="GO" id="GO:0032153">
    <property type="term" value="C:cell division site"/>
    <property type="evidence" value="ECO:0007669"/>
    <property type="project" value="TreeGrafter"/>
</dbReference>
<dbReference type="GO" id="GO:0015648">
    <property type="term" value="F:lipid-linked peptidoglycan transporter activity"/>
    <property type="evidence" value="ECO:0007669"/>
    <property type="project" value="TreeGrafter"/>
</dbReference>
<dbReference type="GO" id="GO:0009252">
    <property type="term" value="P:peptidoglycan biosynthetic process"/>
    <property type="evidence" value="ECO:0007669"/>
    <property type="project" value="UniProtKB-KW"/>
</dbReference>
<evidence type="ECO:0000256" key="16">
    <source>
        <dbReference type="SAM" id="Phobius"/>
    </source>
</evidence>
<evidence type="ECO:0000256" key="8">
    <source>
        <dbReference type="ARBA" id="ARBA00023136"/>
    </source>
</evidence>
<feature type="transmembrane region" description="Helical" evidence="16">
    <location>
        <begin position="82"/>
        <end position="100"/>
    </location>
</feature>